<organism evidence="1 2">
    <name type="scientific">Porites evermanni</name>
    <dbReference type="NCBI Taxonomy" id="104178"/>
    <lineage>
        <taxon>Eukaryota</taxon>
        <taxon>Metazoa</taxon>
        <taxon>Cnidaria</taxon>
        <taxon>Anthozoa</taxon>
        <taxon>Hexacorallia</taxon>
        <taxon>Scleractinia</taxon>
        <taxon>Fungiina</taxon>
        <taxon>Poritidae</taxon>
        <taxon>Porites</taxon>
    </lineage>
</organism>
<evidence type="ECO:0000313" key="1">
    <source>
        <dbReference type="EMBL" id="CAH3148888.1"/>
    </source>
</evidence>
<sequence>MFRIGTHQRKLKLIRNRSECAKLRGSVCVRDEDCACSRNLFSASLICNYESKCQTESIYDKIQRRMPCFRVYKSTCKTDADCRPCNEAQLICEDSECVREKVMFA</sequence>
<dbReference type="Proteomes" id="UP001159427">
    <property type="component" value="Unassembled WGS sequence"/>
</dbReference>
<protein>
    <submittedName>
        <fullName evidence="1">Uncharacterized protein</fullName>
    </submittedName>
</protein>
<dbReference type="EMBL" id="CALNXI010000961">
    <property type="protein sequence ID" value="CAH3148888.1"/>
    <property type="molecule type" value="Genomic_DNA"/>
</dbReference>
<name>A0ABN8PQQ3_9CNID</name>
<evidence type="ECO:0000313" key="2">
    <source>
        <dbReference type="Proteomes" id="UP001159427"/>
    </source>
</evidence>
<gene>
    <name evidence="1" type="ORF">PEVE_00044761</name>
</gene>
<proteinExistence type="predicted"/>
<accession>A0ABN8PQQ3</accession>
<reference evidence="1 2" key="1">
    <citation type="submission" date="2022-05" db="EMBL/GenBank/DDBJ databases">
        <authorList>
            <consortium name="Genoscope - CEA"/>
            <person name="William W."/>
        </authorList>
    </citation>
    <scope>NUCLEOTIDE SEQUENCE [LARGE SCALE GENOMIC DNA]</scope>
</reference>
<comment type="caution">
    <text evidence="1">The sequence shown here is derived from an EMBL/GenBank/DDBJ whole genome shotgun (WGS) entry which is preliminary data.</text>
</comment>
<keyword evidence="2" id="KW-1185">Reference proteome</keyword>